<name>A0AAT9HV15_9ACTN</name>
<evidence type="ECO:0000256" key="1">
    <source>
        <dbReference type="SAM" id="MobiDB-lite"/>
    </source>
</evidence>
<feature type="region of interest" description="Disordered" evidence="1">
    <location>
        <begin position="349"/>
        <end position="442"/>
    </location>
</feature>
<evidence type="ECO:0000313" key="2">
    <source>
        <dbReference type="EMBL" id="BFO20979.1"/>
    </source>
</evidence>
<protein>
    <submittedName>
        <fullName evidence="2">Uncharacterized protein</fullName>
    </submittedName>
</protein>
<reference evidence="2" key="2">
    <citation type="submission" date="2024-07" db="EMBL/GenBank/DDBJ databases">
        <title>Streptomyces haneummycinica sp. nov., a new antibiotic-producing actinobacterium isolated from marine sediment.</title>
        <authorList>
            <person name="Uemura M."/>
            <person name="Hamada M."/>
            <person name="Hirano S."/>
            <person name="Kobayashi K."/>
            <person name="Ohshiro T."/>
            <person name="Kobayashi T."/>
            <person name="Terahara T."/>
        </authorList>
    </citation>
    <scope>NUCLEOTIDE SEQUENCE</scope>
    <source>
        <strain evidence="2">KM77-8</strain>
    </source>
</reference>
<dbReference type="EMBL" id="AP035768">
    <property type="protein sequence ID" value="BFO20979.1"/>
    <property type="molecule type" value="Genomic_DNA"/>
</dbReference>
<reference evidence="2" key="1">
    <citation type="submission" date="2024-06" db="EMBL/GenBank/DDBJ databases">
        <authorList>
            <consortium name="consrtm"/>
            <person name="Uemura M."/>
            <person name="Terahara T."/>
        </authorList>
    </citation>
    <scope>NUCLEOTIDE SEQUENCE</scope>
    <source>
        <strain evidence="2">KM77-8</strain>
    </source>
</reference>
<accession>A0AAT9HV15</accession>
<proteinExistence type="predicted"/>
<feature type="compositionally biased region" description="Low complexity" evidence="1">
    <location>
        <begin position="379"/>
        <end position="414"/>
    </location>
</feature>
<feature type="region of interest" description="Disordered" evidence="1">
    <location>
        <begin position="299"/>
        <end position="335"/>
    </location>
</feature>
<organism evidence="2">
    <name type="scientific">Streptomyces haneummycinicus</name>
    <dbReference type="NCBI Taxonomy" id="3074435"/>
    <lineage>
        <taxon>Bacteria</taxon>
        <taxon>Bacillati</taxon>
        <taxon>Actinomycetota</taxon>
        <taxon>Actinomycetes</taxon>
        <taxon>Kitasatosporales</taxon>
        <taxon>Streptomycetaceae</taxon>
        <taxon>Streptomyces</taxon>
    </lineage>
</organism>
<dbReference type="AlphaFoldDB" id="A0AAT9HV15"/>
<sequence>MSLAGRTTELVRVGTTNTYRPASDDGTRVTLKTGAANGDNDGEYWEVTTTDGTVYTFGRHEVGGGHTNTNSVSTVPVFGNHPGEPCHATAFADSRCGAGKQQAWRWGLDKVTDVHGNVMIVSWKQETNYYAVRDKRKTPEAYERFAYPTSIDYGMRSDDLSKPSAQVSFSVKQRCLKSDTACDATNFAKTDDPGAYRPWWDTPGNLNCKSTSKLCPGFPSFWTQMRLDSITTLGARAGVTGLGKVDVYALHQSFPSDWYDTSPGLWLNSIARTGYGPGDTTGTIQSKDGVSFAEYRVGSSSPLQSRLRDRQLPNLVRTGPKDQRPAFTRPRIGTVATEAGADIEVEYTGGCATRLPRTRRRRTEPASRSDGPRTATNGPHPSNGSTSTSSPPSWRPTKSPTTACRSSPSTSTPARPGPNPMTSSSDPPCAPTATGRDTARSP</sequence>
<gene>
    <name evidence="2" type="ORF">SHKM778_73670</name>
</gene>